<dbReference type="Proteomes" id="UP000036987">
    <property type="component" value="Unassembled WGS sequence"/>
</dbReference>
<evidence type="ECO:0000313" key="2">
    <source>
        <dbReference type="EMBL" id="KMZ68578.1"/>
    </source>
</evidence>
<gene>
    <name evidence="2" type="ORF">ZOSMA_236G00030</name>
</gene>
<name>A0A0K9PHN9_ZOSMR</name>
<dbReference type="AlphaFoldDB" id="A0A0K9PHN9"/>
<protein>
    <submittedName>
        <fullName evidence="2">Uncharacterized protein</fullName>
    </submittedName>
</protein>
<evidence type="ECO:0000256" key="1">
    <source>
        <dbReference type="SAM" id="MobiDB-lite"/>
    </source>
</evidence>
<comment type="caution">
    <text evidence="2">The sequence shown here is derived from an EMBL/GenBank/DDBJ whole genome shotgun (WGS) entry which is preliminary data.</text>
</comment>
<feature type="region of interest" description="Disordered" evidence="1">
    <location>
        <begin position="139"/>
        <end position="158"/>
    </location>
</feature>
<dbReference type="EMBL" id="LFYR01000830">
    <property type="protein sequence ID" value="KMZ68578.1"/>
    <property type="molecule type" value="Genomic_DNA"/>
</dbReference>
<proteinExistence type="predicted"/>
<organism evidence="2 3">
    <name type="scientific">Zostera marina</name>
    <name type="common">Eelgrass</name>
    <dbReference type="NCBI Taxonomy" id="29655"/>
    <lineage>
        <taxon>Eukaryota</taxon>
        <taxon>Viridiplantae</taxon>
        <taxon>Streptophyta</taxon>
        <taxon>Embryophyta</taxon>
        <taxon>Tracheophyta</taxon>
        <taxon>Spermatophyta</taxon>
        <taxon>Magnoliopsida</taxon>
        <taxon>Liliopsida</taxon>
        <taxon>Zosteraceae</taxon>
        <taxon>Zostera</taxon>
    </lineage>
</organism>
<reference evidence="3" key="1">
    <citation type="journal article" date="2016" name="Nature">
        <title>The genome of the seagrass Zostera marina reveals angiosperm adaptation to the sea.</title>
        <authorList>
            <person name="Olsen J.L."/>
            <person name="Rouze P."/>
            <person name="Verhelst B."/>
            <person name="Lin Y.-C."/>
            <person name="Bayer T."/>
            <person name="Collen J."/>
            <person name="Dattolo E."/>
            <person name="De Paoli E."/>
            <person name="Dittami S."/>
            <person name="Maumus F."/>
            <person name="Michel G."/>
            <person name="Kersting A."/>
            <person name="Lauritano C."/>
            <person name="Lohaus R."/>
            <person name="Toepel M."/>
            <person name="Tonon T."/>
            <person name="Vanneste K."/>
            <person name="Amirebrahimi M."/>
            <person name="Brakel J."/>
            <person name="Bostroem C."/>
            <person name="Chovatia M."/>
            <person name="Grimwood J."/>
            <person name="Jenkins J.W."/>
            <person name="Jueterbock A."/>
            <person name="Mraz A."/>
            <person name="Stam W.T."/>
            <person name="Tice H."/>
            <person name="Bornberg-Bauer E."/>
            <person name="Green P.J."/>
            <person name="Pearson G.A."/>
            <person name="Procaccini G."/>
            <person name="Duarte C.M."/>
            <person name="Schmutz J."/>
            <person name="Reusch T.B.H."/>
            <person name="Van de Peer Y."/>
        </authorList>
    </citation>
    <scope>NUCLEOTIDE SEQUENCE [LARGE SCALE GENOMIC DNA]</scope>
    <source>
        <strain evidence="3">cv. Finnish</strain>
    </source>
</reference>
<accession>A0A0K9PHN9</accession>
<sequence length="255" mass="28984">MNSVRRSEEYNIGRPIKRPHKSFESSPVERRYVVPIERSPVLTTSNSCVPESETVVVPKLENSLPVVDLITPEDGKARVDVIDVLSSIESDETHLKMKKIELKRVGRKLSYDHLVDSPVSKMTEEEFVNIMSGYFEGSTNRMTCSPPEKNSSSDDRIENLNGPVSEDTLFKNLQVHLRYNASLKSSWSYRKSVPFSPEPARTTLKHLRKCMTDFWRVDEFGVLQIRTPKTTVAPLNGSPKTPEVVGKVLEYSPRF</sequence>
<evidence type="ECO:0000313" key="3">
    <source>
        <dbReference type="Proteomes" id="UP000036987"/>
    </source>
</evidence>
<keyword evidence="3" id="KW-1185">Reference proteome</keyword>